<feature type="compositionally biased region" description="Acidic residues" evidence="1">
    <location>
        <begin position="276"/>
        <end position="290"/>
    </location>
</feature>
<dbReference type="PANTHER" id="PTHR35274:SF2">
    <property type="entry name" value="E6-LIKE PROTEIN"/>
    <property type="match status" value="1"/>
</dbReference>
<dbReference type="STRING" id="51240.A0A2I4DWT4"/>
<dbReference type="KEGG" id="jre:108984186"/>
<evidence type="ECO:0000313" key="3">
    <source>
        <dbReference type="Proteomes" id="UP000235220"/>
    </source>
</evidence>
<protein>
    <submittedName>
        <fullName evidence="4">Protein E6-like</fullName>
    </submittedName>
</protein>
<feature type="signal peptide" evidence="2">
    <location>
        <begin position="1"/>
        <end position="25"/>
    </location>
</feature>
<reference evidence="4" key="1">
    <citation type="submission" date="2025-08" db="UniProtKB">
        <authorList>
            <consortium name="RefSeq"/>
        </authorList>
    </citation>
    <scope>IDENTIFICATION</scope>
    <source>
        <tissue evidence="4">Leaves</tissue>
    </source>
</reference>
<dbReference type="AlphaFoldDB" id="A0A2I4DWT4"/>
<keyword evidence="2" id="KW-0732">Signal</keyword>
<feature type="chain" id="PRO_5043354942" evidence="2">
    <location>
        <begin position="26"/>
        <end position="290"/>
    </location>
</feature>
<feature type="region of interest" description="Disordered" evidence="1">
    <location>
        <begin position="262"/>
        <end position="290"/>
    </location>
</feature>
<organism evidence="3 4">
    <name type="scientific">Juglans regia</name>
    <name type="common">English walnut</name>
    <dbReference type="NCBI Taxonomy" id="51240"/>
    <lineage>
        <taxon>Eukaryota</taxon>
        <taxon>Viridiplantae</taxon>
        <taxon>Streptophyta</taxon>
        <taxon>Embryophyta</taxon>
        <taxon>Tracheophyta</taxon>
        <taxon>Spermatophyta</taxon>
        <taxon>Magnoliopsida</taxon>
        <taxon>eudicotyledons</taxon>
        <taxon>Gunneridae</taxon>
        <taxon>Pentapetalae</taxon>
        <taxon>rosids</taxon>
        <taxon>fabids</taxon>
        <taxon>Fagales</taxon>
        <taxon>Juglandaceae</taxon>
        <taxon>Juglans</taxon>
    </lineage>
</organism>
<name>A0A2I4DWT4_JUGRE</name>
<gene>
    <name evidence="4" type="primary">LOC108984186</name>
</gene>
<dbReference type="InterPro" id="IPR040290">
    <property type="entry name" value="Prot_E6-like"/>
</dbReference>
<dbReference type="GeneID" id="108984186"/>
<dbReference type="FunCoup" id="A0A2I4DWT4">
    <property type="interactions" value="111"/>
</dbReference>
<dbReference type="OrthoDB" id="1306371at2759"/>
<feature type="region of interest" description="Disordered" evidence="1">
    <location>
        <begin position="45"/>
        <end position="72"/>
    </location>
</feature>
<feature type="compositionally biased region" description="Polar residues" evidence="1">
    <location>
        <begin position="262"/>
        <end position="271"/>
    </location>
</feature>
<evidence type="ECO:0000256" key="1">
    <source>
        <dbReference type="SAM" id="MobiDB-lite"/>
    </source>
</evidence>
<dbReference type="Proteomes" id="UP000235220">
    <property type="component" value="Chromosome 3"/>
</dbReference>
<evidence type="ECO:0000256" key="2">
    <source>
        <dbReference type="SAM" id="SignalP"/>
    </source>
</evidence>
<dbReference type="Gramene" id="Jr03_07680_p1">
    <property type="protein sequence ID" value="cds.Jr03_07680_p1"/>
    <property type="gene ID" value="Jr03_07680"/>
</dbReference>
<dbReference type="RefSeq" id="XP_018811609.1">
    <property type="nucleotide sequence ID" value="XM_018956064.2"/>
</dbReference>
<sequence>MAAPSAKLISFLFLITLSFSVQIYARESQFFSKVTNVNIAAKEKTPLPKKEEATSSEQEEQDQPAFIPDAQGGYGLYGHESTELSHTPTTLTNVNAAPYTTTPTNIPYKTQFTSNPTNVPYKNEFEDEESLNKYLNANDNKNNYYNGANQYYNDENNNNYYNNKIKSNGANQNGLVDTRLTEKEYTTTTITTTTPTANENNYYSGANQYRQGMSDTRFMENGKYYYDLNNENLNYNPNQYAGNSRAVNPRNGYGNKVYYGNRENSFENNKSMEGYQNEEEFQEEQGEFVP</sequence>
<keyword evidence="3" id="KW-1185">Reference proteome</keyword>
<accession>A0A2I4DWT4</accession>
<dbReference type="PANTHER" id="PTHR35274">
    <property type="entry name" value="E6-LIKE PROTEIN"/>
    <property type="match status" value="1"/>
</dbReference>
<proteinExistence type="predicted"/>
<evidence type="ECO:0000313" key="4">
    <source>
        <dbReference type="RefSeq" id="XP_018811609.1"/>
    </source>
</evidence>